<feature type="transmembrane region" description="Helical" evidence="7">
    <location>
        <begin position="138"/>
        <end position="162"/>
    </location>
</feature>
<gene>
    <name evidence="9" type="ORF">K5V21_10450</name>
</gene>
<name>A0ABS7KYI0_CLOSR</name>
<dbReference type="Pfam" id="PF07690">
    <property type="entry name" value="MFS_1"/>
    <property type="match status" value="1"/>
</dbReference>
<feature type="transmembrane region" description="Helical" evidence="7">
    <location>
        <begin position="259"/>
        <end position="280"/>
    </location>
</feature>
<evidence type="ECO:0000256" key="2">
    <source>
        <dbReference type="ARBA" id="ARBA00022448"/>
    </source>
</evidence>
<evidence type="ECO:0000313" key="10">
    <source>
        <dbReference type="Proteomes" id="UP001299068"/>
    </source>
</evidence>
<feature type="domain" description="Major facilitator superfamily (MFS) profile" evidence="8">
    <location>
        <begin position="10"/>
        <end position="404"/>
    </location>
</feature>
<evidence type="ECO:0000256" key="6">
    <source>
        <dbReference type="ARBA" id="ARBA00023136"/>
    </source>
</evidence>
<organism evidence="9 10">
    <name type="scientific">Clostridium sardiniense</name>
    <name type="common">Clostridium absonum</name>
    <dbReference type="NCBI Taxonomy" id="29369"/>
    <lineage>
        <taxon>Bacteria</taxon>
        <taxon>Bacillati</taxon>
        <taxon>Bacillota</taxon>
        <taxon>Clostridia</taxon>
        <taxon>Eubacteriales</taxon>
        <taxon>Clostridiaceae</taxon>
        <taxon>Clostridium</taxon>
    </lineage>
</organism>
<reference evidence="9 10" key="1">
    <citation type="journal article" date="2021" name="Cell Host Microbe">
        <title>in vivo commensal control of Clostridioides difficile virulence.</title>
        <authorList>
            <person name="Girinathan B.P."/>
            <person name="Dibenedetto N."/>
            <person name="Worley J.N."/>
            <person name="Peltier J."/>
            <person name="Arrieta-Ortiz M.L."/>
            <person name="Rupa Christinal Immanuel S."/>
            <person name="Lavin R."/>
            <person name="Delaney M.L."/>
            <person name="Cummins C."/>
            <person name="Hoffmann M."/>
            <person name="Luo Y."/>
            <person name="Gonzalez-Escalona N."/>
            <person name="Allard M."/>
            <person name="Onderdonk A.B."/>
            <person name="Gerber G.K."/>
            <person name="Sonenshein A.L."/>
            <person name="Baliga N."/>
            <person name="Dupuy B."/>
            <person name="Bry L."/>
        </authorList>
    </citation>
    <scope>NUCLEOTIDE SEQUENCE [LARGE SCALE GENOMIC DNA]</scope>
    <source>
        <strain evidence="9 10">DSM 599</strain>
    </source>
</reference>
<feature type="transmembrane region" description="Helical" evidence="7">
    <location>
        <begin position="100"/>
        <end position="117"/>
    </location>
</feature>
<evidence type="ECO:0000256" key="7">
    <source>
        <dbReference type="SAM" id="Phobius"/>
    </source>
</evidence>
<evidence type="ECO:0000256" key="5">
    <source>
        <dbReference type="ARBA" id="ARBA00022989"/>
    </source>
</evidence>
<proteinExistence type="predicted"/>
<protein>
    <submittedName>
        <fullName evidence="9">MFS transporter</fullName>
    </submittedName>
</protein>
<dbReference type="PANTHER" id="PTHR43266:SF9">
    <property type="entry name" value="PERMEASE, MAJOR FACILITATOR SUPERFAMILY-RELATED"/>
    <property type="match status" value="1"/>
</dbReference>
<sequence length="416" mass="45096">MVENKLFHRNFTLIIIGQIISLLGNATLSFAIPLYLLDRTGSGTIFGVVMAISIIPTILLSPIGGIIADRVNRRNIMVILDFITFIIVLLSIAFIKNTPIFSAAATLILLSIIRSFYQPAVQASIPTITSSDNLLKANSLVNMVNAVSMLIGPILGGFLYGLFGITPIILLASIAFLLSAIMELFINMPFKKKEITTNIFTSVKNDFSESILFITKEKPFIAKTIGVAAFMNLTLSSALIIGIPYIINITLNLNSELYGIAQSAIGIGALIGGISVGVFSKKLTHDKFHIPLFLASIFILPIGIVLMLNLPAMTSYFVIIISAFLVMACATVFSITAITLVQQVTPNDMIGKVMSFVTTLSMCAQPIGQSMYGALFDKVSSHIYIIIFVTVALLIGIVAFSRRIFKNIEIQSQPSL</sequence>
<keyword evidence="10" id="KW-1185">Reference proteome</keyword>
<evidence type="ECO:0000256" key="1">
    <source>
        <dbReference type="ARBA" id="ARBA00004651"/>
    </source>
</evidence>
<feature type="transmembrane region" description="Helical" evidence="7">
    <location>
        <begin position="292"/>
        <end position="310"/>
    </location>
</feature>
<feature type="transmembrane region" description="Helical" evidence="7">
    <location>
        <begin position="12"/>
        <end position="37"/>
    </location>
</feature>
<dbReference type="PROSITE" id="PS50850">
    <property type="entry name" value="MFS"/>
    <property type="match status" value="1"/>
</dbReference>
<dbReference type="PANTHER" id="PTHR43266">
    <property type="entry name" value="MACROLIDE-EFFLUX PROTEIN"/>
    <property type="match status" value="1"/>
</dbReference>
<feature type="transmembrane region" description="Helical" evidence="7">
    <location>
        <begin position="43"/>
        <end position="68"/>
    </location>
</feature>
<feature type="transmembrane region" description="Helical" evidence="7">
    <location>
        <begin position="353"/>
        <end position="375"/>
    </location>
</feature>
<dbReference type="InterPro" id="IPR020846">
    <property type="entry name" value="MFS_dom"/>
</dbReference>
<keyword evidence="6 7" id="KW-0472">Membrane</keyword>
<feature type="transmembrane region" description="Helical" evidence="7">
    <location>
        <begin position="225"/>
        <end position="247"/>
    </location>
</feature>
<keyword evidence="2" id="KW-0813">Transport</keyword>
<keyword evidence="3" id="KW-1003">Cell membrane</keyword>
<evidence type="ECO:0000259" key="8">
    <source>
        <dbReference type="PROSITE" id="PS50850"/>
    </source>
</evidence>
<dbReference type="EMBL" id="JAIKTU010000007">
    <property type="protein sequence ID" value="MBY0755873.1"/>
    <property type="molecule type" value="Genomic_DNA"/>
</dbReference>
<feature type="transmembrane region" description="Helical" evidence="7">
    <location>
        <begin position="381"/>
        <end position="400"/>
    </location>
</feature>
<feature type="transmembrane region" description="Helical" evidence="7">
    <location>
        <begin position="316"/>
        <end position="341"/>
    </location>
</feature>
<dbReference type="SUPFAM" id="SSF103473">
    <property type="entry name" value="MFS general substrate transporter"/>
    <property type="match status" value="1"/>
</dbReference>
<dbReference type="RefSeq" id="WP_221861202.1">
    <property type="nucleotide sequence ID" value="NZ_JAIKTU010000007.1"/>
</dbReference>
<evidence type="ECO:0000256" key="4">
    <source>
        <dbReference type="ARBA" id="ARBA00022692"/>
    </source>
</evidence>
<feature type="transmembrane region" description="Helical" evidence="7">
    <location>
        <begin position="168"/>
        <end position="186"/>
    </location>
</feature>
<feature type="transmembrane region" description="Helical" evidence="7">
    <location>
        <begin position="75"/>
        <end position="94"/>
    </location>
</feature>
<dbReference type="InterPro" id="IPR036259">
    <property type="entry name" value="MFS_trans_sf"/>
</dbReference>
<comment type="caution">
    <text evidence="9">The sequence shown here is derived from an EMBL/GenBank/DDBJ whole genome shotgun (WGS) entry which is preliminary data.</text>
</comment>
<dbReference type="InterPro" id="IPR011701">
    <property type="entry name" value="MFS"/>
</dbReference>
<accession>A0ABS7KYI0</accession>
<keyword evidence="5 7" id="KW-1133">Transmembrane helix</keyword>
<dbReference type="CDD" id="cd06173">
    <property type="entry name" value="MFS_MefA_like"/>
    <property type="match status" value="1"/>
</dbReference>
<keyword evidence="4 7" id="KW-0812">Transmembrane</keyword>
<dbReference type="Gene3D" id="1.20.1250.20">
    <property type="entry name" value="MFS general substrate transporter like domains"/>
    <property type="match status" value="1"/>
</dbReference>
<dbReference type="Proteomes" id="UP001299068">
    <property type="component" value="Unassembled WGS sequence"/>
</dbReference>
<evidence type="ECO:0000313" key="9">
    <source>
        <dbReference type="EMBL" id="MBY0755873.1"/>
    </source>
</evidence>
<comment type="subcellular location">
    <subcellularLocation>
        <location evidence="1">Cell membrane</location>
        <topology evidence="1">Multi-pass membrane protein</topology>
    </subcellularLocation>
</comment>
<evidence type="ECO:0000256" key="3">
    <source>
        <dbReference type="ARBA" id="ARBA00022475"/>
    </source>
</evidence>